<evidence type="ECO:0000256" key="1">
    <source>
        <dbReference type="SAM" id="Phobius"/>
    </source>
</evidence>
<dbReference type="EMBL" id="JAYRBN010000113">
    <property type="protein sequence ID" value="KAL2723700.1"/>
    <property type="molecule type" value="Genomic_DNA"/>
</dbReference>
<feature type="transmembrane region" description="Helical" evidence="1">
    <location>
        <begin position="12"/>
        <end position="30"/>
    </location>
</feature>
<proteinExistence type="predicted"/>
<keyword evidence="1" id="KW-0472">Membrane</keyword>
<name>A0ABD2AUU5_VESMC</name>
<keyword evidence="1" id="KW-0812">Transmembrane</keyword>
<protein>
    <submittedName>
        <fullName evidence="2">Uncharacterized protein</fullName>
    </submittedName>
</protein>
<sequence length="73" mass="8591">MVLVVHILPNKFKNIIISLILPIFYAKYFVLELHREVWYLPTHDGNKIRSLIDSDSYWFSLALNFEECTFAGS</sequence>
<evidence type="ECO:0000313" key="3">
    <source>
        <dbReference type="Proteomes" id="UP001607303"/>
    </source>
</evidence>
<keyword evidence="1" id="KW-1133">Transmembrane helix</keyword>
<accession>A0ABD2AUU5</accession>
<dbReference type="Proteomes" id="UP001607303">
    <property type="component" value="Unassembled WGS sequence"/>
</dbReference>
<reference evidence="2 3" key="1">
    <citation type="journal article" date="2024" name="Ann. Entomol. Soc. Am.">
        <title>Genomic analyses of the southern and eastern yellowjacket wasps (Hymenoptera: Vespidae) reveal evolutionary signatures of social life.</title>
        <authorList>
            <person name="Catto M.A."/>
            <person name="Caine P.B."/>
            <person name="Orr S.E."/>
            <person name="Hunt B.G."/>
            <person name="Goodisman M.A.D."/>
        </authorList>
    </citation>
    <scope>NUCLEOTIDE SEQUENCE [LARGE SCALE GENOMIC DNA]</scope>
    <source>
        <strain evidence="2">232</strain>
        <tissue evidence="2">Head and thorax</tissue>
    </source>
</reference>
<dbReference type="AlphaFoldDB" id="A0ABD2AUU5"/>
<keyword evidence="3" id="KW-1185">Reference proteome</keyword>
<evidence type="ECO:0000313" key="2">
    <source>
        <dbReference type="EMBL" id="KAL2723700.1"/>
    </source>
</evidence>
<organism evidence="2 3">
    <name type="scientific">Vespula maculifrons</name>
    <name type="common">Eastern yellow jacket</name>
    <name type="synonym">Wasp</name>
    <dbReference type="NCBI Taxonomy" id="7453"/>
    <lineage>
        <taxon>Eukaryota</taxon>
        <taxon>Metazoa</taxon>
        <taxon>Ecdysozoa</taxon>
        <taxon>Arthropoda</taxon>
        <taxon>Hexapoda</taxon>
        <taxon>Insecta</taxon>
        <taxon>Pterygota</taxon>
        <taxon>Neoptera</taxon>
        <taxon>Endopterygota</taxon>
        <taxon>Hymenoptera</taxon>
        <taxon>Apocrita</taxon>
        <taxon>Aculeata</taxon>
        <taxon>Vespoidea</taxon>
        <taxon>Vespidae</taxon>
        <taxon>Vespinae</taxon>
        <taxon>Vespula</taxon>
    </lineage>
</organism>
<gene>
    <name evidence="2" type="ORF">V1477_018932</name>
</gene>
<comment type="caution">
    <text evidence="2">The sequence shown here is derived from an EMBL/GenBank/DDBJ whole genome shotgun (WGS) entry which is preliminary data.</text>
</comment>